<feature type="region of interest" description="Disordered" evidence="1">
    <location>
        <begin position="322"/>
        <end position="371"/>
    </location>
</feature>
<accession>A0AAN6PP73</accession>
<feature type="compositionally biased region" description="Pro residues" evidence="1">
    <location>
        <begin position="267"/>
        <end position="279"/>
    </location>
</feature>
<evidence type="ECO:0000313" key="2">
    <source>
        <dbReference type="EMBL" id="KAK4043468.1"/>
    </source>
</evidence>
<keyword evidence="3" id="KW-1185">Reference proteome</keyword>
<feature type="region of interest" description="Disordered" evidence="1">
    <location>
        <begin position="162"/>
        <end position="285"/>
    </location>
</feature>
<organism evidence="2 3">
    <name type="scientific">Parachaetomium inaequale</name>
    <dbReference type="NCBI Taxonomy" id="2588326"/>
    <lineage>
        <taxon>Eukaryota</taxon>
        <taxon>Fungi</taxon>
        <taxon>Dikarya</taxon>
        <taxon>Ascomycota</taxon>
        <taxon>Pezizomycotina</taxon>
        <taxon>Sordariomycetes</taxon>
        <taxon>Sordariomycetidae</taxon>
        <taxon>Sordariales</taxon>
        <taxon>Chaetomiaceae</taxon>
        <taxon>Parachaetomium</taxon>
    </lineage>
</organism>
<feature type="region of interest" description="Disordered" evidence="1">
    <location>
        <begin position="95"/>
        <end position="117"/>
    </location>
</feature>
<proteinExistence type="predicted"/>
<sequence>MPPKGTPAGEKKERTTNFKSYETQARLLSALVASLGPNPKIDYKQVARYYGGGATESSVEHKLRNTRAQADLIRKMVAANMDPGDSDVPFATKAGKTRRRSQPAAATAAAAAPPPRRYFGASTPDGLNFQFRAIKKGADALKTAAEKGQDPIDAFAVFARGGSTATGSVPTTPSTTKRARPTKTTGSGSRATPASKRQKAMKIEPEPEPDMFDEDEDSPEVDYSELDTTPTKLKPKVHTTPRKNPPLQPHPAWPKPAQKTTASRPVPIAPAPPRPMAPRPEPEATPFRLMPIAGVGSSALPNGYTNPATGFGYNVAPPAAVNSATPSAANSPAMGMSTDRRGSAYSSGSYTAASSPATPNMSYPDPSSTTTSNVAMNNAGMNMSTTNGMTANGMNNRTNPNMATANMPSFNTNMFDSATSPAASTPDVAHTPQTTTSSTSTMPATTAPSGEDEFNPFCDFGRIPTTNNGYITVGGGDRSYSRNDPKEAALAGDVDFGGFEDQEEEEDDDGCV</sequence>
<protein>
    <submittedName>
        <fullName evidence="2">Uncharacterized protein</fullName>
    </submittedName>
</protein>
<comment type="caution">
    <text evidence="2">The sequence shown here is derived from an EMBL/GenBank/DDBJ whole genome shotgun (WGS) entry which is preliminary data.</text>
</comment>
<feature type="compositionally biased region" description="Pro residues" evidence="1">
    <location>
        <begin position="243"/>
        <end position="254"/>
    </location>
</feature>
<name>A0AAN6PP73_9PEZI</name>
<feature type="compositionally biased region" description="Acidic residues" evidence="1">
    <location>
        <begin position="498"/>
        <end position="512"/>
    </location>
</feature>
<feature type="compositionally biased region" description="Low complexity" evidence="1">
    <location>
        <begin position="322"/>
        <end position="333"/>
    </location>
</feature>
<feature type="compositionally biased region" description="Acidic residues" evidence="1">
    <location>
        <begin position="206"/>
        <end position="225"/>
    </location>
</feature>
<evidence type="ECO:0000313" key="3">
    <source>
        <dbReference type="Proteomes" id="UP001303115"/>
    </source>
</evidence>
<feature type="compositionally biased region" description="Low complexity" evidence="1">
    <location>
        <begin position="343"/>
        <end position="359"/>
    </location>
</feature>
<dbReference type="EMBL" id="MU854327">
    <property type="protein sequence ID" value="KAK4043468.1"/>
    <property type="molecule type" value="Genomic_DNA"/>
</dbReference>
<feature type="compositionally biased region" description="Polar residues" evidence="1">
    <location>
        <begin position="163"/>
        <end position="192"/>
    </location>
</feature>
<feature type="compositionally biased region" description="Low complexity" evidence="1">
    <location>
        <begin position="429"/>
        <end position="449"/>
    </location>
</feature>
<gene>
    <name evidence="2" type="ORF">C8A01DRAFT_13002</name>
</gene>
<evidence type="ECO:0000256" key="1">
    <source>
        <dbReference type="SAM" id="MobiDB-lite"/>
    </source>
</evidence>
<dbReference type="AlphaFoldDB" id="A0AAN6PP73"/>
<dbReference type="Proteomes" id="UP001303115">
    <property type="component" value="Unassembled WGS sequence"/>
</dbReference>
<reference evidence="3" key="1">
    <citation type="journal article" date="2023" name="Mol. Phylogenet. Evol.">
        <title>Genome-scale phylogeny and comparative genomics of the fungal order Sordariales.</title>
        <authorList>
            <person name="Hensen N."/>
            <person name="Bonometti L."/>
            <person name="Westerberg I."/>
            <person name="Brannstrom I.O."/>
            <person name="Guillou S."/>
            <person name="Cros-Aarteil S."/>
            <person name="Calhoun S."/>
            <person name="Haridas S."/>
            <person name="Kuo A."/>
            <person name="Mondo S."/>
            <person name="Pangilinan J."/>
            <person name="Riley R."/>
            <person name="LaButti K."/>
            <person name="Andreopoulos B."/>
            <person name="Lipzen A."/>
            <person name="Chen C."/>
            <person name="Yan M."/>
            <person name="Daum C."/>
            <person name="Ng V."/>
            <person name="Clum A."/>
            <person name="Steindorff A."/>
            <person name="Ohm R.A."/>
            <person name="Martin F."/>
            <person name="Silar P."/>
            <person name="Natvig D.O."/>
            <person name="Lalanne C."/>
            <person name="Gautier V."/>
            <person name="Ament-Velasquez S.L."/>
            <person name="Kruys A."/>
            <person name="Hutchinson M.I."/>
            <person name="Powell A.J."/>
            <person name="Barry K."/>
            <person name="Miller A.N."/>
            <person name="Grigoriev I.V."/>
            <person name="Debuchy R."/>
            <person name="Gladieux P."/>
            <person name="Hiltunen Thoren M."/>
            <person name="Johannesson H."/>
        </authorList>
    </citation>
    <scope>NUCLEOTIDE SEQUENCE [LARGE SCALE GENOMIC DNA]</scope>
    <source>
        <strain evidence="3">CBS 284.82</strain>
    </source>
</reference>
<feature type="region of interest" description="Disordered" evidence="1">
    <location>
        <begin position="418"/>
        <end position="512"/>
    </location>
</feature>